<evidence type="ECO:0000256" key="6">
    <source>
        <dbReference type="RuleBase" id="RU367151"/>
    </source>
</evidence>
<dbReference type="PANTHER" id="PTHR11455">
    <property type="entry name" value="CRYPTOCHROME"/>
    <property type="match status" value="1"/>
</dbReference>
<dbReference type="InterPro" id="IPR005101">
    <property type="entry name" value="Cryptochr/Photolyase_FAD-bd"/>
</dbReference>
<reference evidence="9 10" key="1">
    <citation type="submission" date="2017-03" db="EMBL/GenBank/DDBJ databases">
        <title>Genomes of endolithic fungi from Antarctica.</title>
        <authorList>
            <person name="Coleine C."/>
            <person name="Masonjones S."/>
            <person name="Stajich J.E."/>
        </authorList>
    </citation>
    <scope>NUCLEOTIDE SEQUENCE [LARGE SCALE GENOMIC DNA]</scope>
    <source>
        <strain evidence="9 10">CCFEE 5187</strain>
    </source>
</reference>
<feature type="region of interest" description="Disordered" evidence="7">
    <location>
        <begin position="538"/>
        <end position="600"/>
    </location>
</feature>
<keyword evidence="4 6" id="KW-0157">Chromophore</keyword>
<dbReference type="InterPro" id="IPR006050">
    <property type="entry name" value="DNA_photolyase_N"/>
</dbReference>
<dbReference type="GO" id="GO:0003684">
    <property type="term" value="F:damaged DNA binding"/>
    <property type="evidence" value="ECO:0007669"/>
    <property type="project" value="TreeGrafter"/>
</dbReference>
<comment type="similarity">
    <text evidence="1 6">Belongs to the DNA photolyase class-1 family.</text>
</comment>
<feature type="binding site" evidence="5">
    <location>
        <begin position="482"/>
        <end position="484"/>
    </location>
    <ligand>
        <name>FAD</name>
        <dbReference type="ChEBI" id="CHEBI:57692"/>
    </ligand>
</feature>
<dbReference type="Proteomes" id="UP000308768">
    <property type="component" value="Unassembled WGS sequence"/>
</dbReference>
<dbReference type="Gene3D" id="1.10.579.10">
    <property type="entry name" value="DNA Cyclobutane Dipyrimidine Photolyase, subunit A, domain 3"/>
    <property type="match status" value="1"/>
</dbReference>
<evidence type="ECO:0000256" key="4">
    <source>
        <dbReference type="ARBA" id="ARBA00022991"/>
    </source>
</evidence>
<dbReference type="InterPro" id="IPR002081">
    <property type="entry name" value="Cryptochrome/DNA_photolyase_1"/>
</dbReference>
<dbReference type="STRING" id="331657.A0A4U0WS36"/>
<dbReference type="SUPFAM" id="SSF52425">
    <property type="entry name" value="Cryptochrome/photolyase, N-terminal domain"/>
    <property type="match status" value="1"/>
</dbReference>
<feature type="region of interest" description="Disordered" evidence="7">
    <location>
        <begin position="640"/>
        <end position="709"/>
    </location>
</feature>
<dbReference type="PROSITE" id="PS51645">
    <property type="entry name" value="PHR_CRY_ALPHA_BETA"/>
    <property type="match status" value="1"/>
</dbReference>
<accession>A0A4U0WS36</accession>
<dbReference type="AlphaFoldDB" id="A0A4U0WS36"/>
<proteinExistence type="inferred from homology"/>
<protein>
    <recommendedName>
        <fullName evidence="6">Cryptochrome DASH</fullName>
    </recommendedName>
</protein>
<dbReference type="Gene3D" id="3.40.50.620">
    <property type="entry name" value="HUPs"/>
    <property type="match status" value="1"/>
</dbReference>
<evidence type="ECO:0000256" key="3">
    <source>
        <dbReference type="ARBA" id="ARBA00022827"/>
    </source>
</evidence>
<dbReference type="Pfam" id="PF03441">
    <property type="entry name" value="FAD_binding_7"/>
    <property type="match status" value="1"/>
</dbReference>
<dbReference type="InterPro" id="IPR036155">
    <property type="entry name" value="Crypto/Photolyase_N_sf"/>
</dbReference>
<evidence type="ECO:0000256" key="5">
    <source>
        <dbReference type="PIRSR" id="PIRSR602081-1"/>
    </source>
</evidence>
<dbReference type="GO" id="GO:0071949">
    <property type="term" value="F:FAD binding"/>
    <property type="evidence" value="ECO:0007669"/>
    <property type="project" value="TreeGrafter"/>
</dbReference>
<dbReference type="PRINTS" id="PR00147">
    <property type="entry name" value="DNAPHOTLYASE"/>
</dbReference>
<feature type="domain" description="Photolyase/cryptochrome alpha/beta" evidence="8">
    <location>
        <begin position="5"/>
        <end position="170"/>
    </location>
</feature>
<dbReference type="SUPFAM" id="SSF48173">
    <property type="entry name" value="Cryptochrome/photolyase FAD-binding domain"/>
    <property type="match status" value="1"/>
</dbReference>
<evidence type="ECO:0000256" key="2">
    <source>
        <dbReference type="ARBA" id="ARBA00022630"/>
    </source>
</evidence>
<feature type="compositionally biased region" description="Gly residues" evidence="7">
    <location>
        <begin position="679"/>
        <end position="688"/>
    </location>
</feature>
<evidence type="ECO:0000256" key="7">
    <source>
        <dbReference type="SAM" id="MobiDB-lite"/>
    </source>
</evidence>
<dbReference type="PANTHER" id="PTHR11455:SF22">
    <property type="entry name" value="CRYPTOCHROME DASH"/>
    <property type="match status" value="1"/>
</dbReference>
<comment type="function">
    <text evidence="6">May have a photoreceptor function.</text>
</comment>
<comment type="cofactor">
    <cofactor evidence="6">
        <name>(6R)-5,10-methylene-5,6,7,8-tetrahydrofolate</name>
        <dbReference type="ChEBI" id="CHEBI:15636"/>
    </cofactor>
    <text evidence="6">Binds 1 5,10-methenyltetrahydrofolate (MTHF) per subunit.</text>
</comment>
<feature type="compositionally biased region" description="Low complexity" evidence="7">
    <location>
        <begin position="544"/>
        <end position="572"/>
    </location>
</feature>
<evidence type="ECO:0000313" key="9">
    <source>
        <dbReference type="EMBL" id="TKA64495.1"/>
    </source>
</evidence>
<gene>
    <name evidence="9" type="ORF">B0A49_08707</name>
</gene>
<keyword evidence="3 5" id="KW-0274">FAD</keyword>
<dbReference type="InterPro" id="IPR014133">
    <property type="entry name" value="Cry_DASH"/>
</dbReference>
<keyword evidence="2 5" id="KW-0285">Flavoprotein</keyword>
<dbReference type="InterPro" id="IPR014729">
    <property type="entry name" value="Rossmann-like_a/b/a_fold"/>
</dbReference>
<name>A0A4U0WS36_9PEZI</name>
<dbReference type="GO" id="GO:0000719">
    <property type="term" value="P:photoreactive repair"/>
    <property type="evidence" value="ECO:0007669"/>
    <property type="project" value="TreeGrafter"/>
</dbReference>
<feature type="binding site" evidence="5">
    <location>
        <begin position="313"/>
        <end position="317"/>
    </location>
    <ligand>
        <name>FAD</name>
        <dbReference type="ChEBI" id="CHEBI:57692"/>
    </ligand>
</feature>
<dbReference type="NCBIfam" id="TIGR02765">
    <property type="entry name" value="crypto_DASH"/>
    <property type="match status" value="1"/>
</dbReference>
<sequence length="709" mass="77394">MASPRILIYIMRRDLRIADNPILSEISCLYQQTKHPFTHLLPIYVFPADQVEVSGFLRPDEQRSPYPEARSFVGGFWRCGHHRAKFVAESVWCLKKDLEGLGSGLEIRVGRVGDVLKQVLEGYKEKSDAEVTGVWMTSEEGVEERREERDVKRIMNQEGMEFRLWTDEKYFIDENAQLTVVFSRDLPFTNPSDLPDIFTSFRKTVEPLREAPRRTLSTPAKGTLPPLPPSVPPQAAPFTIPSTLSEIIEALHKPLDKDLDLEDAPKMPPNTTSVMPFHGGSQAGRDRTHALITNGSMSGYKDTRNGLLGTDFSTKLSAWLALGCITARQIHWDLVDFEDGKTALGASAPGYGDGENKGTAAVRFELLWRDYMRLCTRKFRQRLFHVEGFRDDSAAQWKYVSSPYSASSTSAKGSGDARTRHVLQRFLCGTTGTGLIDASQRELFLTGYTSNRARQNVASFLAKHLGIDWRLGAEWYETCLVDFDVSSNWGNWQYVAGVGNDPRGQSRVFNPVKQAVDYDAGGEYVRAWVPELRDVGRPIGGGSTTTTAGSATTTTTTTTAGGGSAAAAGSTTPAAPRHSTSKTGSTRPPAPPSYDPHTSPESLMGVFQAWRLPSEERRRLSLSGVEWVLDPLVRIDFSVNRRGGGSAKRGFGSRGRGGGGGGGGGTKADRKGRGKGKGGRGSWRGGDVVGATAEAEAEADAGGMDREGS</sequence>
<dbReference type="OrthoDB" id="435881at2759"/>
<evidence type="ECO:0000313" key="10">
    <source>
        <dbReference type="Proteomes" id="UP000308768"/>
    </source>
</evidence>
<feature type="binding site" evidence="5">
    <location>
        <position position="300"/>
    </location>
    <ligand>
        <name>FAD</name>
        <dbReference type="ChEBI" id="CHEBI:57692"/>
    </ligand>
</feature>
<evidence type="ECO:0000256" key="1">
    <source>
        <dbReference type="ARBA" id="ARBA00005862"/>
    </source>
</evidence>
<dbReference type="GO" id="GO:0003904">
    <property type="term" value="F:deoxyribodipyrimidine photo-lyase activity"/>
    <property type="evidence" value="ECO:0007669"/>
    <property type="project" value="TreeGrafter"/>
</dbReference>
<dbReference type="EMBL" id="NAJN01001257">
    <property type="protein sequence ID" value="TKA64495.1"/>
    <property type="molecule type" value="Genomic_DNA"/>
</dbReference>
<feature type="compositionally biased region" description="Gly residues" evidence="7">
    <location>
        <begin position="642"/>
        <end position="666"/>
    </location>
</feature>
<dbReference type="InterPro" id="IPR036134">
    <property type="entry name" value="Crypto/Photolyase_FAD-like_sf"/>
</dbReference>
<dbReference type="Pfam" id="PF00875">
    <property type="entry name" value="DNA_photolyase"/>
    <property type="match status" value="1"/>
</dbReference>
<organism evidence="9 10">
    <name type="scientific">Cryomyces minteri</name>
    <dbReference type="NCBI Taxonomy" id="331657"/>
    <lineage>
        <taxon>Eukaryota</taxon>
        <taxon>Fungi</taxon>
        <taxon>Dikarya</taxon>
        <taxon>Ascomycota</taxon>
        <taxon>Pezizomycotina</taxon>
        <taxon>Dothideomycetes</taxon>
        <taxon>Dothideomycetes incertae sedis</taxon>
        <taxon>Cryomyces</taxon>
    </lineage>
</organism>
<dbReference type="Gene3D" id="1.25.40.80">
    <property type="match status" value="1"/>
</dbReference>
<keyword evidence="10" id="KW-1185">Reference proteome</keyword>
<evidence type="ECO:0000259" key="8">
    <source>
        <dbReference type="PROSITE" id="PS51645"/>
    </source>
</evidence>
<comment type="caution">
    <text evidence="9">The sequence shown here is derived from an EMBL/GenBank/DDBJ whole genome shotgun (WGS) entry which is preliminary data.</text>
</comment>
<comment type="cofactor">
    <cofactor evidence="5 6">
        <name>FAD</name>
        <dbReference type="ChEBI" id="CHEBI:57692"/>
    </cofactor>
    <text evidence="5 6">Binds 1 FAD per subunit.</text>
</comment>